<dbReference type="STRING" id="4572.M7YH52"/>
<keyword evidence="2" id="KW-0560">Oxidoreductase</keyword>
<name>M7YH52_TRIUA</name>
<dbReference type="InterPro" id="IPR036291">
    <property type="entry name" value="NAD(P)-bd_dom_sf"/>
</dbReference>
<accession>M7YH52</accession>
<feature type="region of interest" description="Disordered" evidence="3">
    <location>
        <begin position="1"/>
        <end position="43"/>
    </location>
</feature>
<dbReference type="InterPro" id="IPR020843">
    <property type="entry name" value="ER"/>
</dbReference>
<dbReference type="Pfam" id="PF00107">
    <property type="entry name" value="ADH_zinc_N"/>
    <property type="match status" value="1"/>
</dbReference>
<protein>
    <submittedName>
        <fullName evidence="5">Quinone oxidoreductase PIG3</fullName>
    </submittedName>
</protein>
<dbReference type="GO" id="GO:0016651">
    <property type="term" value="F:oxidoreductase activity, acting on NAD(P)H"/>
    <property type="evidence" value="ECO:0007669"/>
    <property type="project" value="TreeGrafter"/>
</dbReference>
<dbReference type="GO" id="GO:0070402">
    <property type="term" value="F:NADPH binding"/>
    <property type="evidence" value="ECO:0007669"/>
    <property type="project" value="TreeGrafter"/>
</dbReference>
<organism evidence="5">
    <name type="scientific">Triticum urartu</name>
    <name type="common">Red wild einkorn</name>
    <name type="synonym">Crithodium urartu</name>
    <dbReference type="NCBI Taxonomy" id="4572"/>
    <lineage>
        <taxon>Eukaryota</taxon>
        <taxon>Viridiplantae</taxon>
        <taxon>Streptophyta</taxon>
        <taxon>Embryophyta</taxon>
        <taxon>Tracheophyta</taxon>
        <taxon>Spermatophyta</taxon>
        <taxon>Magnoliopsida</taxon>
        <taxon>Liliopsida</taxon>
        <taxon>Poales</taxon>
        <taxon>Poaceae</taxon>
        <taxon>BOP clade</taxon>
        <taxon>Pooideae</taxon>
        <taxon>Triticodae</taxon>
        <taxon>Triticeae</taxon>
        <taxon>Triticinae</taxon>
        <taxon>Triticum</taxon>
    </lineage>
</organism>
<dbReference type="SMART" id="SM00829">
    <property type="entry name" value="PKS_ER"/>
    <property type="match status" value="1"/>
</dbReference>
<dbReference type="PANTHER" id="PTHR48106:SF8">
    <property type="entry name" value="OS02G0805600 PROTEIN"/>
    <property type="match status" value="1"/>
</dbReference>
<evidence type="ECO:0000313" key="5">
    <source>
        <dbReference type="EMBL" id="EMS49728.1"/>
    </source>
</evidence>
<reference evidence="5" key="1">
    <citation type="journal article" date="2013" name="Nature">
        <title>Draft genome of the wheat A-genome progenitor Triticum urartu.</title>
        <authorList>
            <person name="Ling H.Q."/>
            <person name="Zhao S."/>
            <person name="Liu D."/>
            <person name="Wang J."/>
            <person name="Sun H."/>
            <person name="Zhang C."/>
            <person name="Fan H."/>
            <person name="Li D."/>
            <person name="Dong L."/>
            <person name="Tao Y."/>
            <person name="Gao C."/>
            <person name="Wu H."/>
            <person name="Li Y."/>
            <person name="Cui Y."/>
            <person name="Guo X."/>
            <person name="Zheng S."/>
            <person name="Wang B."/>
            <person name="Yu K."/>
            <person name="Liang Q."/>
            <person name="Yang W."/>
            <person name="Lou X."/>
            <person name="Chen J."/>
            <person name="Feng M."/>
            <person name="Jian J."/>
            <person name="Zhang X."/>
            <person name="Luo G."/>
            <person name="Jiang Y."/>
            <person name="Liu J."/>
            <person name="Wang Z."/>
            <person name="Sha Y."/>
            <person name="Zhang B."/>
            <person name="Wu H."/>
            <person name="Tang D."/>
            <person name="Shen Q."/>
            <person name="Xue P."/>
            <person name="Zou S."/>
            <person name="Wang X."/>
            <person name="Liu X."/>
            <person name="Wang F."/>
            <person name="Yang Y."/>
            <person name="An X."/>
            <person name="Dong Z."/>
            <person name="Zhang K."/>
            <person name="Zhang X."/>
            <person name="Luo M.C."/>
            <person name="Dvorak J."/>
            <person name="Tong Y."/>
            <person name="Wang J."/>
            <person name="Yang H."/>
            <person name="Li Z."/>
            <person name="Wang D."/>
            <person name="Zhang A."/>
            <person name="Wang J."/>
        </authorList>
    </citation>
    <scope>NUCLEOTIDE SEQUENCE</scope>
</reference>
<proteinExistence type="predicted"/>
<dbReference type="EMBL" id="KD239988">
    <property type="protein sequence ID" value="EMS49728.1"/>
    <property type="molecule type" value="Genomic_DNA"/>
</dbReference>
<keyword evidence="1" id="KW-0521">NADP</keyword>
<dbReference type="eggNOG" id="KOG1198">
    <property type="taxonomic scope" value="Eukaryota"/>
</dbReference>
<evidence type="ECO:0000259" key="4">
    <source>
        <dbReference type="SMART" id="SM00829"/>
    </source>
</evidence>
<dbReference type="AlphaFoldDB" id="M7YH52"/>
<dbReference type="InterPro" id="IPR013149">
    <property type="entry name" value="ADH-like_C"/>
</dbReference>
<dbReference type="Gene3D" id="3.90.180.10">
    <property type="entry name" value="Medium-chain alcohol dehydrogenases, catalytic domain"/>
    <property type="match status" value="1"/>
</dbReference>
<dbReference type="PANTHER" id="PTHR48106">
    <property type="entry name" value="QUINONE OXIDOREDUCTASE PIG3-RELATED"/>
    <property type="match status" value="1"/>
</dbReference>
<feature type="domain" description="Enoyl reductase (ER)" evidence="4">
    <location>
        <begin position="4"/>
        <end position="246"/>
    </location>
</feature>
<gene>
    <name evidence="5" type="ORF">TRIUR3_03503</name>
</gene>
<evidence type="ECO:0000256" key="2">
    <source>
        <dbReference type="ARBA" id="ARBA00023002"/>
    </source>
</evidence>
<dbReference type="SUPFAM" id="SSF51735">
    <property type="entry name" value="NAD(P)-binding Rossmann-fold domains"/>
    <property type="match status" value="1"/>
</dbReference>
<evidence type="ECO:0000256" key="1">
    <source>
        <dbReference type="ARBA" id="ARBA00022857"/>
    </source>
</evidence>
<dbReference type="OMA" id="ANTCVAD"/>
<evidence type="ECO:0000256" key="3">
    <source>
        <dbReference type="SAM" id="MobiDB-lite"/>
    </source>
</evidence>
<dbReference type="Gene3D" id="3.40.50.720">
    <property type="entry name" value="NAD(P)-binding Rossmann-like Domain"/>
    <property type="match status" value="1"/>
</dbReference>
<sequence length="248" mass="26901">MTASAKETHRRTRGFTRVTNDNEANSSSGRSSTSPRKGRWTAKCPPSLKDMVEWSFDHMSINASRTKIHGGSSGIGTFAIQIAKHLGVKVFVTAGSEEKLAACKDLGADVCINYKAEDFVARIKEETDGKGVDVILDNIGASYLQRNLNSLAVDGRLFIIGFMGGVTTEVNLQAMLARRLTIQAAGLRNRSLANKAQIVSEVEKNVWPAVVSGKVKPVIYKTFPLSEAAESHKLMETSSHIGKILLIP</sequence>